<feature type="compositionally biased region" description="Low complexity" evidence="1">
    <location>
        <begin position="1021"/>
        <end position="1035"/>
    </location>
</feature>
<evidence type="ECO:0000313" key="6">
    <source>
        <dbReference type="Proteomes" id="UP000002037"/>
    </source>
</evidence>
<feature type="domain" description="FAS1" evidence="4">
    <location>
        <begin position="99"/>
        <end position="232"/>
    </location>
</feature>
<dbReference type="eggNOG" id="KOG1437">
    <property type="taxonomic scope" value="Eukaryota"/>
</dbReference>
<name>C5MFT7_CANTT</name>
<evidence type="ECO:0000313" key="5">
    <source>
        <dbReference type="EMBL" id="EER31200.1"/>
    </source>
</evidence>
<dbReference type="Proteomes" id="UP000002037">
    <property type="component" value="Unassembled WGS sequence"/>
</dbReference>
<dbReference type="SMART" id="SM00554">
    <property type="entry name" value="FAS1"/>
    <property type="match status" value="2"/>
</dbReference>
<gene>
    <name evidence="5" type="ORF">CTRG_04930</name>
</gene>
<dbReference type="GeneID" id="8298933"/>
<sequence length="1056" mass="118378">MIFILWVLIIYSSVLVSGEEVTSSSSSTLTTTSTSTPTPTPTATATSLTTTSVTTSSATTTTTSVTTSVTTSSSSSTSTSTSTSTTTTSTVSLEPIPTPSTIIDVLSSEPEFSYFLRVLQRQGMVPLLNELENVTLLAPINSAFVGTTGIDWENNALKRYVVNQKLLVGNLDKDERVFDTLYKVDKSTYYSIRVRPDLESLEYVIDEVASIVDEDISAKHQYSYIQGIDHLLPIKPTMCQELMNSTNSEISLFTKMFQLLFVDEEMVSEKSKSNKKKKKKKPKKDLPRILPKSCEEFLNGTQTILIPSNELVKQSLSELQLNYYLANDELDTYSSTTDSIDEVRHDIYNLLTNLMFSDLVVGKNGTGESRKSKYGISHKFELQKHHLTVDGVTSNSTHVFSNGAIHIFDANISFFEKLSIPVVEMIPRKALYALHYSNFVEELYFRSLDYLIDGSTAQQTVFLNLEDRDDAEDDDDDDNEITDVDVYISEPSIKSFSSRQNLLYQFVNSSFDLQDDVHILLDTKLCSHKRIGGCYKLKLSASHGTKTVTVNDDVRILNHLKIANDTSIFIANGEILPPTNLKHSLGDLISSGAVYRHLESIEIDRTSCLKTLEYINAFDLYSLDDNNKGYTIFLPCGTTKFKNLWTNLGLVQNYLKNNPKIHQSVMKGLFLEGLVYSDFNSSTKLSSLNGDSVLLEKSSVLETPNSLYYNNTALDVELNSDLLFSQGVIHVINEVLFPDSFEIPIEELIRTTFDSNFPDHFMWDIIKMYPNIHKSIVGKKPYSLLIPTAESLKDFNITTSFKDILKFVDLHLIPNEEVHKLLNCIDDTGYNNSVIRTNFSEGGLVCKHKPNTNKVMLQLHKLNGTSTESYSKDHEVVLLNHGCTKLYTGDNNTDSLSCVFLLQKPLNLEWFNEPKRGDNFLHVHLGWVSVGAGVILGLMLFGGIMVGLVFCLGKREKSSDKDDMESPRADSGFMSVLTDEDEFIPYDRGYETDVDVLRTETDALLPSHMKRKKKIRKPDYGSTTNSINGTNGSTTLPRDIGNIRSTLNRERNIPGY</sequence>
<accession>C5MFT7</accession>
<dbReference type="HOGENOM" id="CLU_008441_0_0_1"/>
<dbReference type="KEGG" id="ctp:CTRG_04930"/>
<feature type="transmembrane region" description="Helical" evidence="2">
    <location>
        <begin position="925"/>
        <end position="952"/>
    </location>
</feature>
<dbReference type="InterPro" id="IPR036378">
    <property type="entry name" value="FAS1_dom_sf"/>
</dbReference>
<feature type="signal peptide" evidence="3">
    <location>
        <begin position="1"/>
        <end position="18"/>
    </location>
</feature>
<dbReference type="GO" id="GO:0016236">
    <property type="term" value="P:macroautophagy"/>
    <property type="evidence" value="ECO:0007669"/>
    <property type="project" value="TreeGrafter"/>
</dbReference>
<feature type="domain" description="FAS1" evidence="4">
    <location>
        <begin position="595"/>
        <end position="736"/>
    </location>
</feature>
<feature type="chain" id="PRO_5002955443" description="FAS1 domain-containing protein" evidence="3">
    <location>
        <begin position="19"/>
        <end position="1056"/>
    </location>
</feature>
<protein>
    <recommendedName>
        <fullName evidence="4">FAS1 domain-containing protein</fullName>
    </recommendedName>
</protein>
<dbReference type="PANTHER" id="PTHR10900">
    <property type="entry name" value="PERIOSTIN-RELATED"/>
    <property type="match status" value="1"/>
</dbReference>
<feature type="region of interest" description="Disordered" evidence="1">
    <location>
        <begin position="1014"/>
        <end position="1040"/>
    </location>
</feature>
<keyword evidence="2" id="KW-0472">Membrane</keyword>
<dbReference type="SUPFAM" id="SSF82153">
    <property type="entry name" value="FAS1 domain"/>
    <property type="match status" value="2"/>
</dbReference>
<evidence type="ECO:0000256" key="2">
    <source>
        <dbReference type="SAM" id="Phobius"/>
    </source>
</evidence>
<dbReference type="EMBL" id="GG692401">
    <property type="protein sequence ID" value="EER31200.1"/>
    <property type="molecule type" value="Genomic_DNA"/>
</dbReference>
<organism evidence="5 6">
    <name type="scientific">Candida tropicalis (strain ATCC MYA-3404 / T1)</name>
    <name type="common">Yeast</name>
    <dbReference type="NCBI Taxonomy" id="294747"/>
    <lineage>
        <taxon>Eukaryota</taxon>
        <taxon>Fungi</taxon>
        <taxon>Dikarya</taxon>
        <taxon>Ascomycota</taxon>
        <taxon>Saccharomycotina</taxon>
        <taxon>Pichiomycetes</taxon>
        <taxon>Debaryomycetaceae</taxon>
        <taxon>Candida/Lodderomyces clade</taxon>
        <taxon>Candida</taxon>
    </lineage>
</organism>
<evidence type="ECO:0000256" key="1">
    <source>
        <dbReference type="SAM" id="MobiDB-lite"/>
    </source>
</evidence>
<dbReference type="GO" id="GO:0000329">
    <property type="term" value="C:fungal-type vacuole membrane"/>
    <property type="evidence" value="ECO:0007669"/>
    <property type="project" value="TreeGrafter"/>
</dbReference>
<dbReference type="PANTHER" id="PTHR10900:SF77">
    <property type="entry name" value="FI19380P1"/>
    <property type="match status" value="1"/>
</dbReference>
<dbReference type="VEuPathDB" id="FungiDB:CTRG_04930"/>
<proteinExistence type="predicted"/>
<evidence type="ECO:0000259" key="4">
    <source>
        <dbReference type="PROSITE" id="PS50213"/>
    </source>
</evidence>
<reference evidence="5 6" key="1">
    <citation type="journal article" date="2009" name="Nature">
        <title>Evolution of pathogenicity and sexual reproduction in eight Candida genomes.</title>
        <authorList>
            <person name="Butler G."/>
            <person name="Rasmussen M.D."/>
            <person name="Lin M.F."/>
            <person name="Santos M.A."/>
            <person name="Sakthikumar S."/>
            <person name="Munro C.A."/>
            <person name="Rheinbay E."/>
            <person name="Grabherr M."/>
            <person name="Forche A."/>
            <person name="Reedy J.L."/>
            <person name="Agrafioti I."/>
            <person name="Arnaud M.B."/>
            <person name="Bates S."/>
            <person name="Brown A.J."/>
            <person name="Brunke S."/>
            <person name="Costanzo M.C."/>
            <person name="Fitzpatrick D.A."/>
            <person name="de Groot P.W."/>
            <person name="Harris D."/>
            <person name="Hoyer L.L."/>
            <person name="Hube B."/>
            <person name="Klis F.M."/>
            <person name="Kodira C."/>
            <person name="Lennard N."/>
            <person name="Logue M.E."/>
            <person name="Martin R."/>
            <person name="Neiman A.M."/>
            <person name="Nikolaou E."/>
            <person name="Quail M.A."/>
            <person name="Quinn J."/>
            <person name="Santos M.C."/>
            <person name="Schmitzberger F.F."/>
            <person name="Sherlock G."/>
            <person name="Shah P."/>
            <person name="Silverstein K.A."/>
            <person name="Skrzypek M.S."/>
            <person name="Soll D."/>
            <person name="Staggs R."/>
            <person name="Stansfield I."/>
            <person name="Stumpf M.P."/>
            <person name="Sudbery P.E."/>
            <person name="Srikantha T."/>
            <person name="Zeng Q."/>
            <person name="Berman J."/>
            <person name="Berriman M."/>
            <person name="Heitman J."/>
            <person name="Gow N.A."/>
            <person name="Lorenz M.C."/>
            <person name="Birren B.W."/>
            <person name="Kellis M."/>
            <person name="Cuomo C.A."/>
        </authorList>
    </citation>
    <scope>NUCLEOTIDE SEQUENCE [LARGE SCALE GENOMIC DNA]</scope>
    <source>
        <strain evidence="6">ATCC MYA-3404 / T1</strain>
    </source>
</reference>
<dbReference type="InterPro" id="IPR050904">
    <property type="entry name" value="Adhesion/Biosynth-related"/>
</dbReference>
<feature type="region of interest" description="Disordered" evidence="1">
    <location>
        <begin position="22"/>
        <end position="93"/>
    </location>
</feature>
<keyword evidence="2" id="KW-1133">Transmembrane helix</keyword>
<dbReference type="AlphaFoldDB" id="C5MFT7"/>
<dbReference type="InterPro" id="IPR000782">
    <property type="entry name" value="FAS1_domain"/>
</dbReference>
<evidence type="ECO:0000256" key="3">
    <source>
        <dbReference type="SAM" id="SignalP"/>
    </source>
</evidence>
<keyword evidence="6" id="KW-1185">Reference proteome</keyword>
<keyword evidence="3" id="KW-0732">Signal</keyword>
<keyword evidence="2" id="KW-0812">Transmembrane</keyword>
<dbReference type="Gene3D" id="2.30.180.10">
    <property type="entry name" value="FAS1 domain"/>
    <property type="match status" value="2"/>
</dbReference>
<dbReference type="RefSeq" id="XP_002550632.1">
    <property type="nucleotide sequence ID" value="XM_002550586.1"/>
</dbReference>
<dbReference type="Pfam" id="PF02469">
    <property type="entry name" value="Fasciclin"/>
    <property type="match status" value="2"/>
</dbReference>
<dbReference type="PROSITE" id="PS50213">
    <property type="entry name" value="FAS1"/>
    <property type="match status" value="2"/>
</dbReference>
<dbReference type="OrthoDB" id="286301at2759"/>
<dbReference type="STRING" id="294747.C5MFT7"/>